<evidence type="ECO:0000313" key="2">
    <source>
        <dbReference type="Proteomes" id="UP001147747"/>
    </source>
</evidence>
<evidence type="ECO:0000313" key="1">
    <source>
        <dbReference type="EMBL" id="KAJ5414030.1"/>
    </source>
</evidence>
<name>A0A9W9WAW7_9EURO</name>
<accession>A0A9W9WAW7</accession>
<gene>
    <name evidence="1" type="ORF">N7509_000657</name>
</gene>
<proteinExistence type="predicted"/>
<dbReference type="AlphaFoldDB" id="A0A9W9WAW7"/>
<dbReference type="Proteomes" id="UP001147747">
    <property type="component" value="Unassembled WGS sequence"/>
</dbReference>
<dbReference type="RefSeq" id="XP_056493876.1">
    <property type="nucleotide sequence ID" value="XM_056625294.1"/>
</dbReference>
<organism evidence="1 2">
    <name type="scientific">Penicillium cosmopolitanum</name>
    <dbReference type="NCBI Taxonomy" id="1131564"/>
    <lineage>
        <taxon>Eukaryota</taxon>
        <taxon>Fungi</taxon>
        <taxon>Dikarya</taxon>
        <taxon>Ascomycota</taxon>
        <taxon>Pezizomycotina</taxon>
        <taxon>Eurotiomycetes</taxon>
        <taxon>Eurotiomycetidae</taxon>
        <taxon>Eurotiales</taxon>
        <taxon>Aspergillaceae</taxon>
        <taxon>Penicillium</taxon>
    </lineage>
</organism>
<reference evidence="1" key="1">
    <citation type="submission" date="2022-12" db="EMBL/GenBank/DDBJ databases">
        <authorList>
            <person name="Petersen C."/>
        </authorList>
    </citation>
    <scope>NUCLEOTIDE SEQUENCE</scope>
    <source>
        <strain evidence="1">IBT 29677</strain>
    </source>
</reference>
<protein>
    <submittedName>
        <fullName evidence="1">Uncharacterized protein</fullName>
    </submittedName>
</protein>
<dbReference type="GeneID" id="81364274"/>
<keyword evidence="2" id="KW-1185">Reference proteome</keyword>
<dbReference type="EMBL" id="JAPZBU010000003">
    <property type="protein sequence ID" value="KAJ5414030.1"/>
    <property type="molecule type" value="Genomic_DNA"/>
</dbReference>
<reference evidence="1" key="2">
    <citation type="journal article" date="2023" name="IMA Fungus">
        <title>Comparative genomic study of the Penicillium genus elucidates a diverse pangenome and 15 lateral gene transfer events.</title>
        <authorList>
            <person name="Petersen C."/>
            <person name="Sorensen T."/>
            <person name="Nielsen M.R."/>
            <person name="Sondergaard T.E."/>
            <person name="Sorensen J.L."/>
            <person name="Fitzpatrick D.A."/>
            <person name="Frisvad J.C."/>
            <person name="Nielsen K.L."/>
        </authorList>
    </citation>
    <scope>NUCLEOTIDE SEQUENCE</scope>
    <source>
        <strain evidence="1">IBT 29677</strain>
    </source>
</reference>
<sequence length="104" mass="11975">MPLRAYCVPLSTQAVQPSLKISRWWERLFWLTDLVDNRTLQYEPYRYEILVPKPKGESNFALRTATLRMALDARDPRVSADLPSRPNETAHALLLNPPCLSPIL</sequence>
<comment type="caution">
    <text evidence="1">The sequence shown here is derived from an EMBL/GenBank/DDBJ whole genome shotgun (WGS) entry which is preliminary data.</text>
</comment>